<sequence length="114" mass="13110">MYYNENSDNVIHNNIIENNNVIINTFHGNTSIECPFPTPDDSNILANHNENVACHQQTTIVNFDSFNSCNDNINIHYNDFYPQQHLNTSINNDQINGFQMKSIDVDIYNSLQSN</sequence>
<dbReference type="Proteomes" id="UP000663823">
    <property type="component" value="Unassembled WGS sequence"/>
</dbReference>
<dbReference type="EMBL" id="CAJNOO010000930">
    <property type="protein sequence ID" value="CAF1064005.1"/>
    <property type="molecule type" value="Genomic_DNA"/>
</dbReference>
<evidence type="ECO:0000313" key="5">
    <source>
        <dbReference type="EMBL" id="CAF3765944.1"/>
    </source>
</evidence>
<dbReference type="EMBL" id="CAJOBD010002674">
    <property type="protein sequence ID" value="CAF3899598.1"/>
    <property type="molecule type" value="Genomic_DNA"/>
</dbReference>
<dbReference type="Proteomes" id="UP000663836">
    <property type="component" value="Unassembled WGS sequence"/>
</dbReference>
<feature type="non-terminal residue" evidence="3">
    <location>
        <position position="1"/>
    </location>
</feature>
<evidence type="ECO:0000313" key="4">
    <source>
        <dbReference type="EMBL" id="CAF3634541.1"/>
    </source>
</evidence>
<dbReference type="EMBL" id="CAJNOT010000902">
    <property type="protein sequence ID" value="CAF1105739.1"/>
    <property type="molecule type" value="Genomic_DNA"/>
</dbReference>
<comment type="caution">
    <text evidence="3">The sequence shown here is derived from an EMBL/GenBank/DDBJ whole genome shotgun (WGS) entry which is preliminary data.</text>
</comment>
<protein>
    <submittedName>
        <fullName evidence="3">Uncharacterized protein</fullName>
    </submittedName>
</protein>
<dbReference type="Proteomes" id="UP000663874">
    <property type="component" value="Unassembled WGS sequence"/>
</dbReference>
<evidence type="ECO:0000313" key="1">
    <source>
        <dbReference type="EMBL" id="CAF1064005.1"/>
    </source>
</evidence>
<reference evidence="3" key="1">
    <citation type="submission" date="2021-02" db="EMBL/GenBank/DDBJ databases">
        <authorList>
            <person name="Nowell W R."/>
        </authorList>
    </citation>
    <scope>NUCLEOTIDE SEQUENCE</scope>
</reference>
<evidence type="ECO:0000313" key="7">
    <source>
        <dbReference type="Proteomes" id="UP000663889"/>
    </source>
</evidence>
<gene>
    <name evidence="4" type="ORF">FNK824_LOCUS5100</name>
    <name evidence="6" type="ORF">JBS370_LOCUS20802</name>
    <name evidence="5" type="ORF">OTI717_LOCUS16382</name>
    <name evidence="1" type="ORF">RFH988_LOCUS17410</name>
    <name evidence="3" type="ORF">SEV965_LOCUS17390</name>
    <name evidence="2" type="ORF">ZHD862_LOCUS17840</name>
</gene>
<accession>A0A814RAS9</accession>
<dbReference type="Proteomes" id="UP000663864">
    <property type="component" value="Unassembled WGS sequence"/>
</dbReference>
<proteinExistence type="predicted"/>
<dbReference type="EMBL" id="CAJNOU010000996">
    <property type="protein sequence ID" value="CAF1130508.1"/>
    <property type="molecule type" value="Genomic_DNA"/>
</dbReference>
<organism evidence="3 7">
    <name type="scientific">Rotaria sordida</name>
    <dbReference type="NCBI Taxonomy" id="392033"/>
    <lineage>
        <taxon>Eukaryota</taxon>
        <taxon>Metazoa</taxon>
        <taxon>Spiralia</taxon>
        <taxon>Gnathifera</taxon>
        <taxon>Rotifera</taxon>
        <taxon>Eurotatoria</taxon>
        <taxon>Bdelloidea</taxon>
        <taxon>Philodinida</taxon>
        <taxon>Philodinidae</taxon>
        <taxon>Rotaria</taxon>
    </lineage>
</organism>
<evidence type="ECO:0000313" key="3">
    <source>
        <dbReference type="EMBL" id="CAF1130508.1"/>
    </source>
</evidence>
<name>A0A814RAS9_9BILA</name>
<dbReference type="EMBL" id="CAJOAX010002035">
    <property type="protein sequence ID" value="CAF3765944.1"/>
    <property type="molecule type" value="Genomic_DNA"/>
</dbReference>
<dbReference type="EMBL" id="CAJOBE010000397">
    <property type="protein sequence ID" value="CAF3634541.1"/>
    <property type="molecule type" value="Genomic_DNA"/>
</dbReference>
<evidence type="ECO:0000313" key="2">
    <source>
        <dbReference type="EMBL" id="CAF1105739.1"/>
    </source>
</evidence>
<dbReference type="Proteomes" id="UP000663889">
    <property type="component" value="Unassembled WGS sequence"/>
</dbReference>
<evidence type="ECO:0000313" key="6">
    <source>
        <dbReference type="EMBL" id="CAF3899598.1"/>
    </source>
</evidence>
<dbReference type="Proteomes" id="UP000663882">
    <property type="component" value="Unassembled WGS sequence"/>
</dbReference>
<dbReference type="AlphaFoldDB" id="A0A814RAS9"/>